<gene>
    <name evidence="1" type="ORF">TSUD_107110</name>
</gene>
<dbReference type="AlphaFoldDB" id="A0A2Z6MA64"/>
<sequence length="145" mass="15668">MGSCCSKPPEKISNDDNGNKLKSDFASKIKEIKNESVLVVEARKVTRRHNARSDFHTFSLAMLATSTGNSALLALNALKVEGGVFGGRRARKPVNVKKVLSTVVPIGAMKSVRISGSPANVICIMANADMITMRTFEIVEDIAYN</sequence>
<dbReference type="EMBL" id="DF973245">
    <property type="protein sequence ID" value="GAU22382.1"/>
    <property type="molecule type" value="Genomic_DNA"/>
</dbReference>
<keyword evidence="2" id="KW-1185">Reference proteome</keyword>
<evidence type="ECO:0000313" key="1">
    <source>
        <dbReference type="EMBL" id="GAU22382.1"/>
    </source>
</evidence>
<organism evidence="1 2">
    <name type="scientific">Trifolium subterraneum</name>
    <name type="common">Subterranean clover</name>
    <dbReference type="NCBI Taxonomy" id="3900"/>
    <lineage>
        <taxon>Eukaryota</taxon>
        <taxon>Viridiplantae</taxon>
        <taxon>Streptophyta</taxon>
        <taxon>Embryophyta</taxon>
        <taxon>Tracheophyta</taxon>
        <taxon>Spermatophyta</taxon>
        <taxon>Magnoliopsida</taxon>
        <taxon>eudicotyledons</taxon>
        <taxon>Gunneridae</taxon>
        <taxon>Pentapetalae</taxon>
        <taxon>rosids</taxon>
        <taxon>fabids</taxon>
        <taxon>Fabales</taxon>
        <taxon>Fabaceae</taxon>
        <taxon>Papilionoideae</taxon>
        <taxon>50 kb inversion clade</taxon>
        <taxon>NPAAA clade</taxon>
        <taxon>Hologalegina</taxon>
        <taxon>IRL clade</taxon>
        <taxon>Trifolieae</taxon>
        <taxon>Trifolium</taxon>
    </lineage>
</organism>
<protein>
    <submittedName>
        <fullName evidence="1">Uncharacterized protein</fullName>
    </submittedName>
</protein>
<reference evidence="2" key="1">
    <citation type="journal article" date="2017" name="Front. Plant Sci.">
        <title>Climate Clever Clovers: New Paradigm to Reduce the Environmental Footprint of Ruminants by Breeding Low Methanogenic Forages Utilizing Haplotype Variation.</title>
        <authorList>
            <person name="Kaur P."/>
            <person name="Appels R."/>
            <person name="Bayer P.E."/>
            <person name="Keeble-Gagnere G."/>
            <person name="Wang J."/>
            <person name="Hirakawa H."/>
            <person name="Shirasawa K."/>
            <person name="Vercoe P."/>
            <person name="Stefanova K."/>
            <person name="Durmic Z."/>
            <person name="Nichols P."/>
            <person name="Revell C."/>
            <person name="Isobe S.N."/>
            <person name="Edwards D."/>
            <person name="Erskine W."/>
        </authorList>
    </citation>
    <scope>NUCLEOTIDE SEQUENCE [LARGE SCALE GENOMIC DNA]</scope>
    <source>
        <strain evidence="2">cv. Daliak</strain>
    </source>
</reference>
<name>A0A2Z6MA64_TRISU</name>
<proteinExistence type="predicted"/>
<evidence type="ECO:0000313" key="2">
    <source>
        <dbReference type="Proteomes" id="UP000242715"/>
    </source>
</evidence>
<accession>A0A2Z6MA64</accession>
<dbReference type="Proteomes" id="UP000242715">
    <property type="component" value="Unassembled WGS sequence"/>
</dbReference>